<protein>
    <recommendedName>
        <fullName evidence="5">EF-hand domain-containing protein</fullName>
    </recommendedName>
</protein>
<reference evidence="6" key="1">
    <citation type="journal article" date="2008" name="BMC Genomics">
        <title>A conifer genomics resource of 200,000 spruce (Picea spp.) ESTs and 6,464 high-quality, sequence-finished full-length cDNAs for Sitka spruce (Picea sitchensis).</title>
        <authorList>
            <person name="Ralph S.G."/>
            <person name="Chun H.J."/>
            <person name="Kolosova N."/>
            <person name="Cooper D."/>
            <person name="Oddy C."/>
            <person name="Ritland C.E."/>
            <person name="Kirkpatrick R."/>
            <person name="Moore R."/>
            <person name="Barber S."/>
            <person name="Holt R.A."/>
            <person name="Jones S.J."/>
            <person name="Marra M.A."/>
            <person name="Douglas C.J."/>
            <person name="Ritland K."/>
            <person name="Bohlmann J."/>
        </authorList>
    </citation>
    <scope>NUCLEOTIDE SEQUENCE</scope>
    <source>
        <tissue evidence="7">Bark</tissue>
        <tissue evidence="6">Green portion of the leader tissue</tissue>
    </source>
</reference>
<dbReference type="InterPro" id="IPR002048">
    <property type="entry name" value="EF_hand_dom"/>
</dbReference>
<organism evidence="6">
    <name type="scientific">Picea sitchensis</name>
    <name type="common">Sitka spruce</name>
    <name type="synonym">Pinus sitchensis</name>
    <dbReference type="NCBI Taxonomy" id="3332"/>
    <lineage>
        <taxon>Eukaryota</taxon>
        <taxon>Viridiplantae</taxon>
        <taxon>Streptophyta</taxon>
        <taxon>Embryophyta</taxon>
        <taxon>Tracheophyta</taxon>
        <taxon>Spermatophyta</taxon>
        <taxon>Pinopsida</taxon>
        <taxon>Pinidae</taxon>
        <taxon>Conifers I</taxon>
        <taxon>Pinales</taxon>
        <taxon>Pinaceae</taxon>
        <taxon>Picea</taxon>
    </lineage>
</organism>
<dbReference type="FunFam" id="1.10.238.10:FF:000089">
    <property type="entry name" value="calmodulin-like protein 3"/>
    <property type="match status" value="1"/>
</dbReference>
<feature type="region of interest" description="Disordered" evidence="4">
    <location>
        <begin position="1"/>
        <end position="41"/>
    </location>
</feature>
<keyword evidence="3" id="KW-0106">Calcium</keyword>
<name>A9NTU8_PICSI</name>
<dbReference type="FunFam" id="1.10.238.10:FF:000001">
    <property type="entry name" value="Calmodulin 1"/>
    <property type="match status" value="1"/>
</dbReference>
<evidence type="ECO:0000313" key="6">
    <source>
        <dbReference type="EMBL" id="ABK24059.1"/>
    </source>
</evidence>
<dbReference type="AlphaFoldDB" id="A9NTU8"/>
<sequence>MKFVESKIKGLLRRKSKSKSRSNGEEGSTSSSYGSLSSLSSSSKSLVETPKSVLSFSISHAAASPSYTFKESAPRPKTGEIVSLEEEKGKQALGTSNGNGFLLPTATNGVDELREVFKVFDADGDGKITITELGCVLRSLGDDLSEEELALMVQAADKDGDGSIDLDEFISLNTAAADAAEFSASAGVFPATDDLHDAFRIFDADKDGKISAQELHRVLTSLGDAECTIDDCRQMIRGVDKNGDGYVDFQDFSTMMTTMC</sequence>
<dbReference type="SUPFAM" id="SSF47473">
    <property type="entry name" value="EF-hand"/>
    <property type="match status" value="1"/>
</dbReference>
<dbReference type="InterPro" id="IPR039647">
    <property type="entry name" value="EF_hand_pair_protein_CML-like"/>
</dbReference>
<dbReference type="PROSITE" id="PS00018">
    <property type="entry name" value="EF_HAND_1"/>
    <property type="match status" value="4"/>
</dbReference>
<feature type="domain" description="EF-hand" evidence="5">
    <location>
        <begin position="227"/>
        <end position="260"/>
    </location>
</feature>
<dbReference type="Pfam" id="PF13499">
    <property type="entry name" value="EF-hand_7"/>
    <property type="match status" value="2"/>
</dbReference>
<evidence type="ECO:0000256" key="4">
    <source>
        <dbReference type="SAM" id="MobiDB-lite"/>
    </source>
</evidence>
<accession>A9NTU8</accession>
<dbReference type="InterPro" id="IPR018247">
    <property type="entry name" value="EF_Hand_1_Ca_BS"/>
</dbReference>
<evidence type="ECO:0000313" key="7">
    <source>
        <dbReference type="EMBL" id="ABK24534.1"/>
    </source>
</evidence>
<proteinExistence type="evidence at transcript level"/>
<keyword evidence="1" id="KW-0479">Metal-binding</keyword>
<dbReference type="CDD" id="cd00051">
    <property type="entry name" value="EFh"/>
    <property type="match status" value="2"/>
</dbReference>
<dbReference type="PROSITE" id="PS50222">
    <property type="entry name" value="EF_HAND_2"/>
    <property type="match status" value="4"/>
</dbReference>
<dbReference type="OMA" id="EFCANIC"/>
<dbReference type="PANTHER" id="PTHR10891">
    <property type="entry name" value="EF-HAND CALCIUM-BINDING DOMAIN CONTAINING PROTEIN"/>
    <property type="match status" value="1"/>
</dbReference>
<dbReference type="SMART" id="SM00054">
    <property type="entry name" value="EFh"/>
    <property type="match status" value="4"/>
</dbReference>
<evidence type="ECO:0000256" key="2">
    <source>
        <dbReference type="ARBA" id="ARBA00022737"/>
    </source>
</evidence>
<dbReference type="Gene3D" id="1.10.238.10">
    <property type="entry name" value="EF-hand"/>
    <property type="match status" value="2"/>
</dbReference>
<dbReference type="EMBL" id="EF084748">
    <property type="protein sequence ID" value="ABK24059.1"/>
    <property type="molecule type" value="mRNA"/>
</dbReference>
<evidence type="ECO:0000256" key="1">
    <source>
        <dbReference type="ARBA" id="ARBA00022723"/>
    </source>
</evidence>
<keyword evidence="2" id="KW-0677">Repeat</keyword>
<feature type="domain" description="EF-hand" evidence="5">
    <location>
        <begin position="144"/>
        <end position="179"/>
    </location>
</feature>
<feature type="domain" description="EF-hand" evidence="5">
    <location>
        <begin position="190"/>
        <end position="225"/>
    </location>
</feature>
<dbReference type="InterPro" id="IPR011992">
    <property type="entry name" value="EF-hand-dom_pair"/>
</dbReference>
<feature type="compositionally biased region" description="Low complexity" evidence="4">
    <location>
        <begin position="25"/>
        <end position="41"/>
    </location>
</feature>
<evidence type="ECO:0000256" key="3">
    <source>
        <dbReference type="ARBA" id="ARBA00022837"/>
    </source>
</evidence>
<dbReference type="EMBL" id="EF085227">
    <property type="protein sequence ID" value="ABK24534.1"/>
    <property type="molecule type" value="mRNA"/>
</dbReference>
<evidence type="ECO:0000259" key="5">
    <source>
        <dbReference type="PROSITE" id="PS50222"/>
    </source>
</evidence>
<dbReference type="GO" id="GO:0005509">
    <property type="term" value="F:calcium ion binding"/>
    <property type="evidence" value="ECO:0007669"/>
    <property type="project" value="InterPro"/>
</dbReference>
<feature type="compositionally biased region" description="Basic residues" evidence="4">
    <location>
        <begin position="10"/>
        <end position="20"/>
    </location>
</feature>
<feature type="domain" description="EF-hand" evidence="5">
    <location>
        <begin position="108"/>
        <end position="143"/>
    </location>
</feature>